<keyword evidence="13" id="KW-1185">Reference proteome</keyword>
<sequence>MEKIIAVALGGAIGSLGRYFIALVAGEYHTQTFPVGTFLANLIGCLCIGILWSFFDRVTISNEFRLFLFTGFLGGFTTFSTFARETVQMFKAGEHLQAFTYLAFSNLFGLGMVAIGFLLVHRFIRW</sequence>
<keyword evidence="11" id="KW-0813">Transport</keyword>
<comment type="subcellular location">
    <subcellularLocation>
        <location evidence="11">Cell inner membrane</location>
        <topology evidence="11">Multi-pass membrane protein</topology>
    </subcellularLocation>
    <subcellularLocation>
        <location evidence="1">Cell membrane</location>
        <topology evidence="1">Multi-pass membrane protein</topology>
    </subcellularLocation>
</comment>
<evidence type="ECO:0000313" key="13">
    <source>
        <dbReference type="Proteomes" id="UP000011721"/>
    </source>
</evidence>
<feature type="binding site" evidence="11">
    <location>
        <position position="74"/>
    </location>
    <ligand>
        <name>Na(+)</name>
        <dbReference type="ChEBI" id="CHEBI:29101"/>
        <note>structural</note>
    </ligand>
</feature>
<accession>M1PG46</accession>
<comment type="function">
    <text evidence="11">Fluoride-specific ion channel. Important for reducing fluoride concentration in the cell, thus reducing its toxicity.</text>
</comment>
<keyword evidence="3 11" id="KW-0997">Cell inner membrane</keyword>
<dbReference type="Pfam" id="PF02537">
    <property type="entry name" value="CRCB"/>
    <property type="match status" value="1"/>
</dbReference>
<evidence type="ECO:0000256" key="2">
    <source>
        <dbReference type="ARBA" id="ARBA00022475"/>
    </source>
</evidence>
<keyword evidence="11" id="KW-0915">Sodium</keyword>
<evidence type="ECO:0000256" key="6">
    <source>
        <dbReference type="ARBA" id="ARBA00023065"/>
    </source>
</evidence>
<keyword evidence="7 11" id="KW-0472">Membrane</keyword>
<reference evidence="13" key="1">
    <citation type="journal article" date="2013" name="Stand. Genomic Sci.">
        <title>Complete genome sequence of Desulfocapsa sulfexigens, a marine deltaproteobacterium specialized in disproportionating inorganic sulfur compounds.</title>
        <authorList>
            <person name="Finster K.W."/>
            <person name="Kjeldsen K.U."/>
            <person name="Kube M."/>
            <person name="Reinhardt R."/>
            <person name="Mussmann M."/>
            <person name="Amann R."/>
            <person name="Schreiber L."/>
        </authorList>
    </citation>
    <scope>NUCLEOTIDE SEQUENCE [LARGE SCALE GENOMIC DNA]</scope>
    <source>
        <strain evidence="13">DSM 10523 / SB164P1</strain>
    </source>
</reference>
<protein>
    <recommendedName>
        <fullName evidence="11">Fluoride-specific ion channel FluC</fullName>
    </recommendedName>
</protein>
<feature type="transmembrane region" description="Helical" evidence="11">
    <location>
        <begin position="33"/>
        <end position="54"/>
    </location>
</feature>
<evidence type="ECO:0000256" key="9">
    <source>
        <dbReference type="ARBA" id="ARBA00035120"/>
    </source>
</evidence>
<evidence type="ECO:0000256" key="10">
    <source>
        <dbReference type="ARBA" id="ARBA00035585"/>
    </source>
</evidence>
<dbReference type="GO" id="GO:0005886">
    <property type="term" value="C:plasma membrane"/>
    <property type="evidence" value="ECO:0007669"/>
    <property type="project" value="UniProtKB-SubCell"/>
</dbReference>
<dbReference type="RefSeq" id="WP_015404330.1">
    <property type="nucleotide sequence ID" value="NC_020304.1"/>
</dbReference>
<evidence type="ECO:0000256" key="7">
    <source>
        <dbReference type="ARBA" id="ARBA00023136"/>
    </source>
</evidence>
<evidence type="ECO:0000256" key="3">
    <source>
        <dbReference type="ARBA" id="ARBA00022519"/>
    </source>
</evidence>
<evidence type="ECO:0000256" key="8">
    <source>
        <dbReference type="ARBA" id="ARBA00023303"/>
    </source>
</evidence>
<evidence type="ECO:0000256" key="5">
    <source>
        <dbReference type="ARBA" id="ARBA00022989"/>
    </source>
</evidence>
<dbReference type="InterPro" id="IPR003691">
    <property type="entry name" value="FluC"/>
</dbReference>
<dbReference type="AlphaFoldDB" id="M1PG46"/>
<evidence type="ECO:0000313" key="12">
    <source>
        <dbReference type="EMBL" id="AGF78640.1"/>
    </source>
</evidence>
<feature type="transmembrane region" description="Helical" evidence="11">
    <location>
        <begin position="98"/>
        <end position="120"/>
    </location>
</feature>
<proteinExistence type="inferred from homology"/>
<dbReference type="KEGG" id="dsf:UWK_02096"/>
<dbReference type="OrthoDB" id="9806299at2"/>
<feature type="transmembrane region" description="Helical" evidence="11">
    <location>
        <begin position="66"/>
        <end position="83"/>
    </location>
</feature>
<feature type="binding site" evidence="11">
    <location>
        <position position="77"/>
    </location>
    <ligand>
        <name>Na(+)</name>
        <dbReference type="ChEBI" id="CHEBI:29101"/>
        <note>structural</note>
    </ligand>
</feature>
<dbReference type="GO" id="GO:0046872">
    <property type="term" value="F:metal ion binding"/>
    <property type="evidence" value="ECO:0007669"/>
    <property type="project" value="UniProtKB-KW"/>
</dbReference>
<evidence type="ECO:0000256" key="1">
    <source>
        <dbReference type="ARBA" id="ARBA00004651"/>
    </source>
</evidence>
<keyword evidence="11" id="KW-0479">Metal-binding</keyword>
<dbReference type="HAMAP" id="MF_00454">
    <property type="entry name" value="FluC"/>
    <property type="match status" value="1"/>
</dbReference>
<organism evidence="12 13">
    <name type="scientific">Desulfocapsa sulfexigens (strain DSM 10523 / SB164P1)</name>
    <dbReference type="NCBI Taxonomy" id="1167006"/>
    <lineage>
        <taxon>Bacteria</taxon>
        <taxon>Pseudomonadati</taxon>
        <taxon>Thermodesulfobacteriota</taxon>
        <taxon>Desulfobulbia</taxon>
        <taxon>Desulfobulbales</taxon>
        <taxon>Desulfocapsaceae</taxon>
        <taxon>Desulfocapsa</taxon>
    </lineage>
</organism>
<comment type="similarity">
    <text evidence="9 11">Belongs to the fluoride channel Fluc/FEX (TC 1.A.43) family.</text>
</comment>
<keyword evidence="5 11" id="KW-1133">Transmembrane helix</keyword>
<dbReference type="PANTHER" id="PTHR28259:SF1">
    <property type="entry name" value="FLUORIDE EXPORT PROTEIN 1-RELATED"/>
    <property type="match status" value="1"/>
</dbReference>
<dbReference type="GO" id="GO:0140114">
    <property type="term" value="P:cellular detoxification of fluoride"/>
    <property type="evidence" value="ECO:0007669"/>
    <property type="project" value="UniProtKB-UniRule"/>
</dbReference>
<dbReference type="STRING" id="1167006.UWK_02096"/>
<dbReference type="NCBIfam" id="TIGR00494">
    <property type="entry name" value="crcB"/>
    <property type="match status" value="1"/>
</dbReference>
<evidence type="ECO:0000256" key="4">
    <source>
        <dbReference type="ARBA" id="ARBA00022692"/>
    </source>
</evidence>
<keyword evidence="6 11" id="KW-0406">Ion transport</keyword>
<comment type="catalytic activity">
    <reaction evidence="10">
        <text>fluoride(in) = fluoride(out)</text>
        <dbReference type="Rhea" id="RHEA:76159"/>
        <dbReference type="ChEBI" id="CHEBI:17051"/>
    </reaction>
    <physiologicalReaction direction="left-to-right" evidence="10">
        <dbReference type="Rhea" id="RHEA:76160"/>
    </physiologicalReaction>
</comment>
<dbReference type="eggNOG" id="COG0239">
    <property type="taxonomic scope" value="Bacteria"/>
</dbReference>
<keyword evidence="8 11" id="KW-0407">Ion channel</keyword>
<comment type="activity regulation">
    <text evidence="11">Na(+) is not transported, but it plays an essential structural role and its presence is essential for fluoride channel function.</text>
</comment>
<keyword evidence="4 11" id="KW-0812">Transmembrane</keyword>
<dbReference type="HOGENOM" id="CLU_114342_2_3_7"/>
<dbReference type="EMBL" id="CP003985">
    <property type="protein sequence ID" value="AGF78640.1"/>
    <property type="molecule type" value="Genomic_DNA"/>
</dbReference>
<dbReference type="GO" id="GO:0062054">
    <property type="term" value="F:fluoride channel activity"/>
    <property type="evidence" value="ECO:0007669"/>
    <property type="project" value="UniProtKB-UniRule"/>
</dbReference>
<name>M1PG46_DESSD</name>
<dbReference type="Proteomes" id="UP000011721">
    <property type="component" value="Chromosome"/>
</dbReference>
<dbReference type="PANTHER" id="PTHR28259">
    <property type="entry name" value="FLUORIDE EXPORT PROTEIN 1-RELATED"/>
    <property type="match status" value="1"/>
</dbReference>
<keyword evidence="2 11" id="KW-1003">Cell membrane</keyword>
<gene>
    <name evidence="11" type="primary">fluC</name>
    <name evidence="11" type="synonym">crcB</name>
    <name evidence="12" type="ordered locus">UWK_02096</name>
</gene>
<evidence type="ECO:0000256" key="11">
    <source>
        <dbReference type="HAMAP-Rule" id="MF_00454"/>
    </source>
</evidence>